<evidence type="ECO:0000313" key="1">
    <source>
        <dbReference type="EMBL" id="RUP76024.1"/>
    </source>
</evidence>
<name>A0A433ENX5_9MOLU</name>
<proteinExistence type="predicted"/>
<gene>
    <name evidence="1" type="ORF">D6D54_07085</name>
</gene>
<sequence length="319" mass="36030">MKKLLAILTTSVLTITPVTTIISCNKSDDWNNIPVDLPVLPLEVTGFEGINFKTINPQDSKQTIPKLLEQLAQLFQGSKWNFNQLVKNYKFNNQSKAPSEIDLYRNGNYELNFNDGTTVNTIKINKTVITSNHLADKIKSIDLGVIDDARPKTILIAIVFNNMQLISELDKFGEFFIGEQTPKIWNQQISQVPNIVVNKDQTEAILKTGKDHWSEHDDPTKDYYGSITIHFSVKTPEPPVKQEDLGAMKLTTNLGKLPKVTILQTMMMFISANFVSQLKRLSALLNDLYLTINDDQKGGTIVAYDHSKYYTGEVELTFN</sequence>
<dbReference type="EMBL" id="RAHC01000011">
    <property type="protein sequence ID" value="RUP76024.1"/>
    <property type="molecule type" value="Genomic_DNA"/>
</dbReference>
<dbReference type="RefSeq" id="WP_127093236.1">
    <property type="nucleotide sequence ID" value="NZ_CP093047.1"/>
</dbReference>
<accession>A0A433ENX5</accession>
<comment type="caution">
    <text evidence="1">The sequence shown here is derived from an EMBL/GenBank/DDBJ whole genome shotgun (WGS) entry which is preliminary data.</text>
</comment>
<dbReference type="NCBIfam" id="NF038029">
    <property type="entry name" value="LP_plasma"/>
    <property type="match status" value="1"/>
</dbReference>
<dbReference type="PROSITE" id="PS51257">
    <property type="entry name" value="PROKAR_LIPOPROTEIN"/>
    <property type="match status" value="1"/>
</dbReference>
<evidence type="ECO:0008006" key="3">
    <source>
        <dbReference type="Google" id="ProtNLM"/>
    </source>
</evidence>
<dbReference type="InterPro" id="IPR054816">
    <property type="entry name" value="Lipoprotein_mollicutes-type_CS"/>
</dbReference>
<dbReference type="AlphaFoldDB" id="A0A433ENX5"/>
<evidence type="ECO:0000313" key="2">
    <source>
        <dbReference type="Proteomes" id="UP000274545"/>
    </source>
</evidence>
<protein>
    <recommendedName>
        <fullName evidence="3">Lipoprotein</fullName>
    </recommendedName>
</protein>
<dbReference type="Proteomes" id="UP000274545">
    <property type="component" value="Unassembled WGS sequence"/>
</dbReference>
<reference evidence="1 2" key="1">
    <citation type="journal article" date="2019" name="Genome Biol. Evol.">
        <title>Toxin and genome evolution in a Drosophila defensive symbiosis.</title>
        <authorList>
            <person name="Ballinger M.J."/>
            <person name="Gawryluk R.M."/>
            <person name="Perlman S.J."/>
        </authorList>
    </citation>
    <scope>NUCLEOTIDE SEQUENCE [LARGE SCALE GENOMIC DNA]</scope>
    <source>
        <strain evidence="2">sNeo</strain>
    </source>
</reference>
<organism evidence="1 2">
    <name type="scientific">Spiroplasma poulsonii</name>
    <dbReference type="NCBI Taxonomy" id="2138"/>
    <lineage>
        <taxon>Bacteria</taxon>
        <taxon>Bacillati</taxon>
        <taxon>Mycoplasmatota</taxon>
        <taxon>Mollicutes</taxon>
        <taxon>Entomoplasmatales</taxon>
        <taxon>Spiroplasmataceae</taxon>
        <taxon>Spiroplasma</taxon>
    </lineage>
</organism>